<dbReference type="InterPro" id="IPR022935">
    <property type="entry name" value="ClpS"/>
</dbReference>
<accession>A0A7C9PNG6</accession>
<dbReference type="EMBL" id="JAAGWZ010000002">
    <property type="protein sequence ID" value="NEM91654.1"/>
    <property type="molecule type" value="Genomic_DNA"/>
</dbReference>
<dbReference type="HAMAP" id="MF_00302">
    <property type="entry name" value="ClpS"/>
    <property type="match status" value="1"/>
</dbReference>
<dbReference type="AlphaFoldDB" id="A0A7C9PNG6"/>
<dbReference type="GO" id="GO:0008233">
    <property type="term" value="F:peptidase activity"/>
    <property type="evidence" value="ECO:0007669"/>
    <property type="project" value="UniProtKB-KW"/>
</dbReference>
<keyword evidence="5" id="KW-1185">Reference proteome</keyword>
<dbReference type="InterPro" id="IPR014719">
    <property type="entry name" value="Ribosomal_bL12_C/ClpS-like"/>
</dbReference>
<evidence type="ECO:0000313" key="4">
    <source>
        <dbReference type="EMBL" id="NEM91654.1"/>
    </source>
</evidence>
<evidence type="ECO:0000256" key="1">
    <source>
        <dbReference type="HAMAP-Rule" id="MF_00302"/>
    </source>
</evidence>
<dbReference type="InterPro" id="IPR003769">
    <property type="entry name" value="ClpS_core"/>
</dbReference>
<dbReference type="NCBIfam" id="NF000668">
    <property type="entry name" value="PRK00033.1-1"/>
    <property type="match status" value="1"/>
</dbReference>
<protein>
    <recommendedName>
        <fullName evidence="1">ATP-dependent Clp protease adapter protein ClpS</fullName>
    </recommendedName>
</protein>
<evidence type="ECO:0000259" key="3">
    <source>
        <dbReference type="Pfam" id="PF02617"/>
    </source>
</evidence>
<evidence type="ECO:0000313" key="5">
    <source>
        <dbReference type="Proteomes" id="UP000479756"/>
    </source>
</evidence>
<dbReference type="Gene3D" id="3.30.1390.10">
    <property type="match status" value="1"/>
</dbReference>
<feature type="region of interest" description="Disordered" evidence="2">
    <location>
        <begin position="20"/>
        <end position="48"/>
    </location>
</feature>
<organism evidence="4 5">
    <name type="scientific">Galbitalea soli</name>
    <dbReference type="NCBI Taxonomy" id="1268042"/>
    <lineage>
        <taxon>Bacteria</taxon>
        <taxon>Bacillati</taxon>
        <taxon>Actinomycetota</taxon>
        <taxon>Actinomycetes</taxon>
        <taxon>Micrococcales</taxon>
        <taxon>Microbacteriaceae</taxon>
        <taxon>Galbitalea</taxon>
    </lineage>
</organism>
<feature type="domain" description="Adaptor protein ClpS core" evidence="3">
    <location>
        <begin position="70"/>
        <end position="140"/>
    </location>
</feature>
<comment type="subunit">
    <text evidence="1">Binds to the N-terminal domain of the chaperone ClpA.</text>
</comment>
<dbReference type="Proteomes" id="UP000479756">
    <property type="component" value="Unassembled WGS sequence"/>
</dbReference>
<reference evidence="4 5" key="1">
    <citation type="journal article" date="2014" name="Int. J. Syst. Evol. Microbiol.">
        <title>Description of Galbitalea soli gen. nov., sp. nov., and Frondihabitans sucicola sp. nov.</title>
        <authorList>
            <person name="Kim S.J."/>
            <person name="Lim J.M."/>
            <person name="Ahn J.H."/>
            <person name="Weon H.Y."/>
            <person name="Hamada M."/>
            <person name="Suzuki K."/>
            <person name="Ahn T.Y."/>
            <person name="Kwon S.W."/>
        </authorList>
    </citation>
    <scope>NUCLEOTIDE SEQUENCE [LARGE SCALE GENOMIC DNA]</scope>
    <source>
        <strain evidence="4 5">NBRC 108727</strain>
    </source>
</reference>
<comment type="similarity">
    <text evidence="1">Belongs to the ClpS family.</text>
</comment>
<evidence type="ECO:0000256" key="2">
    <source>
        <dbReference type="SAM" id="MobiDB-lite"/>
    </source>
</evidence>
<dbReference type="GO" id="GO:0006508">
    <property type="term" value="P:proteolysis"/>
    <property type="evidence" value="ECO:0007669"/>
    <property type="project" value="UniProtKB-UniRule"/>
</dbReference>
<proteinExistence type="inferred from homology"/>
<dbReference type="GO" id="GO:0030163">
    <property type="term" value="P:protein catabolic process"/>
    <property type="evidence" value="ECO:0007669"/>
    <property type="project" value="InterPro"/>
</dbReference>
<comment type="caution">
    <text evidence="4">The sequence shown here is derived from an EMBL/GenBank/DDBJ whole genome shotgun (WGS) entry which is preliminary data.</text>
</comment>
<dbReference type="SUPFAM" id="SSF54736">
    <property type="entry name" value="ClpS-like"/>
    <property type="match status" value="1"/>
</dbReference>
<comment type="function">
    <text evidence="1">Involved in the modulation of the specificity of the ClpAP-mediated ATP-dependent protein degradation.</text>
</comment>
<sequence length="146" mass="16244">MSRVRVPSFTPEDWLGFGRANSSLGRGPRGDRRAKTGADRGAGGGDVAQTLDRTDAEQGTALLEEVRLDTPWVTVVWNDPVNLMSYVSYVFRSYFGFSRAEAERRMLLVHNEGRAVVAAGPREEMERHVAAMHDYGLWATVQKDDS</sequence>
<dbReference type="Pfam" id="PF02617">
    <property type="entry name" value="ClpS"/>
    <property type="match status" value="1"/>
</dbReference>
<feature type="compositionally biased region" description="Basic and acidic residues" evidence="2">
    <location>
        <begin position="28"/>
        <end position="38"/>
    </location>
</feature>
<keyword evidence="4" id="KW-0645">Protease</keyword>
<name>A0A7C9PNG6_9MICO</name>
<keyword evidence="4" id="KW-0378">Hydrolase</keyword>
<gene>
    <name evidence="1 4" type="primary">clpS</name>
    <name evidence="4" type="ORF">G3T37_09810</name>
</gene>